<dbReference type="GO" id="GO:0006357">
    <property type="term" value="P:regulation of transcription by RNA polymerase II"/>
    <property type="evidence" value="ECO:0007669"/>
    <property type="project" value="InterPro"/>
</dbReference>
<feature type="compositionally biased region" description="Pro residues" evidence="17">
    <location>
        <begin position="67"/>
        <end position="83"/>
    </location>
</feature>
<keyword evidence="6" id="KW-0805">Transcription regulation</keyword>
<protein>
    <recommendedName>
        <fullName evidence="15">Steroid receptor RNA activator 1</fullName>
    </recommendedName>
    <alternativeName>
        <fullName evidence="16">Steroid receptor RNA activator protein</fullName>
    </alternativeName>
</protein>
<dbReference type="GO" id="GO:1990904">
    <property type="term" value="C:ribonucleoprotein complex"/>
    <property type="evidence" value="ECO:0007669"/>
    <property type="project" value="UniProtKB-KW"/>
</dbReference>
<evidence type="ECO:0000256" key="13">
    <source>
        <dbReference type="ARBA" id="ARBA00061450"/>
    </source>
</evidence>
<sequence length="233" mass="25688">MSDFYIKPGNQERGWNDPPQFSYGSQTNTGGQKRNLLNKRVPPPQLSAQSPSSGIHHGSPAMNSIPPSNPVPPPVAGFTPPPKSHVSSGRAADSHQSSPKIQPDSTVPAENEPNLNNVQASLLWALTACRQTVKKQVCDDVERRLKIFEEMWRSGKLSLPVKCRMNALSQELSNKNWDKADEIHRALMVDYVNEVSQWMVGVKRLIAETRALSPELLQTDMALPSEASADSDQ</sequence>
<evidence type="ECO:0000256" key="14">
    <source>
        <dbReference type="ARBA" id="ARBA00063541"/>
    </source>
</evidence>
<keyword evidence="8" id="KW-0804">Transcription</keyword>
<dbReference type="PANTHER" id="PTHR18834:SF2">
    <property type="entry name" value="STEROID RECEPTOR RNA ACTIVATOR 1"/>
    <property type="match status" value="1"/>
</dbReference>
<evidence type="ECO:0000256" key="12">
    <source>
        <dbReference type="ARBA" id="ARBA00059202"/>
    </source>
</evidence>
<comment type="function">
    <text evidence="12">Functional RNA which acts as a transcriptional coactivator that selectively enhances steroid receptor-mediated transactivation ligand-independently through a mechanism involving the modulating N-terminal domain (AF-1) of steroid receptors. Also mediates transcriptional coactivation of steroid receptors ligand-dependently through the steroid-binding domain (AF-2). Enhances cellular proliferation and differentiation and promotes apoptosis in vivo. May play a role in tumorigenesis.</text>
</comment>
<dbReference type="GO" id="GO:0003713">
    <property type="term" value="F:transcription coactivator activity"/>
    <property type="evidence" value="ECO:0007669"/>
    <property type="project" value="InterPro"/>
</dbReference>
<evidence type="ECO:0000313" key="20">
    <source>
        <dbReference type="Proteomes" id="UP000824219"/>
    </source>
</evidence>
<evidence type="ECO:0000256" key="11">
    <source>
        <dbReference type="ARBA" id="ARBA00023274"/>
    </source>
</evidence>
<dbReference type="EMBL" id="JAHKSW010000022">
    <property type="protein sequence ID" value="KAG7318526.1"/>
    <property type="molecule type" value="Genomic_DNA"/>
</dbReference>
<dbReference type="FunFam" id="1.20.940.10:FF:000006">
    <property type="entry name" value="steroid receptor RNA activator 1"/>
    <property type="match status" value="1"/>
</dbReference>
<comment type="caution">
    <text evidence="19">The sequence shown here is derived from an EMBL/GenBank/DDBJ whole genome shotgun (WGS) entry which is preliminary data.</text>
</comment>
<keyword evidence="7" id="KW-0010">Activator</keyword>
<name>A0A9D3N971_9TELE</name>
<reference evidence="19 20" key="1">
    <citation type="submission" date="2021-06" db="EMBL/GenBank/DDBJ databases">
        <title>Chromosome-level genome assembly of the red-tail catfish (Hemibagrus wyckioides).</title>
        <authorList>
            <person name="Shao F."/>
        </authorList>
    </citation>
    <scope>NUCLEOTIDE SEQUENCE [LARGE SCALE GENOMIC DNA]</scope>
    <source>
        <strain evidence="19">EC202008001</strain>
        <tissue evidence="19">Blood</tissue>
    </source>
</reference>
<comment type="subunit">
    <text evidence="14">SRA1 RNA exists in a ribonucleoprotein complex containing NCOA1. The RNA also forms a complex with PUS1 and RARG in the nucleus. Interacts with AR.</text>
</comment>
<evidence type="ECO:0000256" key="5">
    <source>
        <dbReference type="ARBA" id="ARBA00022703"/>
    </source>
</evidence>
<comment type="similarity">
    <text evidence="13">Belongs to the SRA1 family.</text>
</comment>
<keyword evidence="5" id="KW-0053">Apoptosis</keyword>
<dbReference type="PANTHER" id="PTHR18834">
    <property type="entry name" value="STEROID RECEPTOR RNA ACTIVATOR 1"/>
    <property type="match status" value="1"/>
</dbReference>
<dbReference type="Pfam" id="PF07304">
    <property type="entry name" value="SRA1"/>
    <property type="match status" value="1"/>
</dbReference>
<evidence type="ECO:0000256" key="9">
    <source>
        <dbReference type="ARBA" id="ARBA00023170"/>
    </source>
</evidence>
<keyword evidence="20" id="KW-1185">Reference proteome</keyword>
<keyword evidence="4" id="KW-0597">Phosphoprotein</keyword>
<feature type="compositionally biased region" description="Polar residues" evidence="17">
    <location>
        <begin position="22"/>
        <end position="32"/>
    </location>
</feature>
<evidence type="ECO:0000256" key="3">
    <source>
        <dbReference type="ARBA" id="ARBA00022490"/>
    </source>
</evidence>
<evidence type="ECO:0000256" key="7">
    <source>
        <dbReference type="ARBA" id="ARBA00023159"/>
    </source>
</evidence>
<dbReference type="Gene3D" id="1.20.940.10">
    <property type="entry name" value="Functional domain of the splicing factor Prp18"/>
    <property type="match status" value="1"/>
</dbReference>
<gene>
    <name evidence="19" type="ORF">KOW79_018281</name>
</gene>
<evidence type="ECO:0000256" key="6">
    <source>
        <dbReference type="ARBA" id="ARBA00023015"/>
    </source>
</evidence>
<dbReference type="AlphaFoldDB" id="A0A9D3N971"/>
<feature type="compositionally biased region" description="Polar residues" evidence="17">
    <location>
        <begin position="94"/>
        <end position="105"/>
    </location>
</feature>
<evidence type="ECO:0000256" key="17">
    <source>
        <dbReference type="SAM" id="MobiDB-lite"/>
    </source>
</evidence>
<dbReference type="GO" id="GO:0006915">
    <property type="term" value="P:apoptotic process"/>
    <property type="evidence" value="ECO:0007669"/>
    <property type="project" value="UniProtKB-KW"/>
</dbReference>
<proteinExistence type="inferred from homology"/>
<dbReference type="GO" id="GO:0005737">
    <property type="term" value="C:cytoplasm"/>
    <property type="evidence" value="ECO:0007669"/>
    <property type="project" value="UniProtKB-SubCell"/>
</dbReference>
<dbReference type="Proteomes" id="UP000824219">
    <property type="component" value="Linkage Group LG22"/>
</dbReference>
<evidence type="ECO:0000256" key="4">
    <source>
        <dbReference type="ARBA" id="ARBA00022553"/>
    </source>
</evidence>
<evidence type="ECO:0000256" key="2">
    <source>
        <dbReference type="ARBA" id="ARBA00004496"/>
    </source>
</evidence>
<accession>A0A9D3N971</accession>
<comment type="subcellular location">
    <subcellularLocation>
        <location evidence="2">Cytoplasm</location>
    </subcellularLocation>
    <subcellularLocation>
        <location evidence="1">Nucleus</location>
    </subcellularLocation>
</comment>
<keyword evidence="11" id="KW-0687">Ribonucleoprotein</keyword>
<dbReference type="InterPro" id="IPR009917">
    <property type="entry name" value="SRA1/Sec31"/>
</dbReference>
<evidence type="ECO:0000256" key="15">
    <source>
        <dbReference type="ARBA" id="ARBA00073527"/>
    </source>
</evidence>
<dbReference type="InterPro" id="IPR040243">
    <property type="entry name" value="Steroid_recept_RNA_1"/>
</dbReference>
<evidence type="ECO:0000256" key="10">
    <source>
        <dbReference type="ARBA" id="ARBA00023242"/>
    </source>
</evidence>
<evidence type="ECO:0000313" key="19">
    <source>
        <dbReference type="EMBL" id="KAG7318526.1"/>
    </source>
</evidence>
<feature type="region of interest" description="Disordered" evidence="17">
    <location>
        <begin position="1"/>
        <end position="113"/>
    </location>
</feature>
<evidence type="ECO:0000256" key="8">
    <source>
        <dbReference type="ARBA" id="ARBA00023163"/>
    </source>
</evidence>
<keyword evidence="10" id="KW-0539">Nucleus</keyword>
<dbReference type="OrthoDB" id="5982138at2759"/>
<evidence type="ECO:0000259" key="18">
    <source>
        <dbReference type="Pfam" id="PF07304"/>
    </source>
</evidence>
<evidence type="ECO:0000256" key="16">
    <source>
        <dbReference type="ARBA" id="ARBA00081120"/>
    </source>
</evidence>
<keyword evidence="3" id="KW-0963">Cytoplasm</keyword>
<dbReference type="GO" id="GO:0005634">
    <property type="term" value="C:nucleus"/>
    <property type="evidence" value="ECO:0007669"/>
    <property type="project" value="UniProtKB-SubCell"/>
</dbReference>
<feature type="domain" description="SRA1/Sec31" evidence="18">
    <location>
        <begin position="72"/>
        <end position="219"/>
    </location>
</feature>
<organism evidence="19 20">
    <name type="scientific">Hemibagrus wyckioides</name>
    <dbReference type="NCBI Taxonomy" id="337641"/>
    <lineage>
        <taxon>Eukaryota</taxon>
        <taxon>Metazoa</taxon>
        <taxon>Chordata</taxon>
        <taxon>Craniata</taxon>
        <taxon>Vertebrata</taxon>
        <taxon>Euteleostomi</taxon>
        <taxon>Actinopterygii</taxon>
        <taxon>Neopterygii</taxon>
        <taxon>Teleostei</taxon>
        <taxon>Ostariophysi</taxon>
        <taxon>Siluriformes</taxon>
        <taxon>Bagridae</taxon>
        <taxon>Hemibagrus</taxon>
    </lineage>
</organism>
<keyword evidence="9" id="KW-0675">Receptor</keyword>
<evidence type="ECO:0000256" key="1">
    <source>
        <dbReference type="ARBA" id="ARBA00004123"/>
    </source>
</evidence>